<dbReference type="PANTHER" id="PTHR46579:SF1">
    <property type="entry name" value="F5_8 TYPE C DOMAIN-CONTAINING PROTEIN"/>
    <property type="match status" value="1"/>
</dbReference>
<keyword evidence="2" id="KW-1185">Reference proteome</keyword>
<gene>
    <name evidence="1" type="ORF">INT47_007420</name>
</gene>
<proteinExistence type="predicted"/>
<evidence type="ECO:0000313" key="1">
    <source>
        <dbReference type="EMBL" id="KAG2201543.1"/>
    </source>
</evidence>
<comment type="caution">
    <text evidence="1">The sequence shown here is derived from an EMBL/GenBank/DDBJ whole genome shotgun (WGS) entry which is preliminary data.</text>
</comment>
<dbReference type="PANTHER" id="PTHR46579">
    <property type="entry name" value="F5/8 TYPE C DOMAIN-CONTAINING PROTEIN-RELATED"/>
    <property type="match status" value="1"/>
</dbReference>
<sequence>MAALASSIITPNGCSSIHAKIKGDFSCMKDIDFEIWTLHYSEYVLKYMIVSGRLVDGFHKKHYANWLQFVQACRIVVQPGITTVQAFEARELFRCFCKDYVVLFGPEAIKPNYHYVLHLSENIEYYGSTFNTSCFSLERMNGVLKQSTENRNLQSIQTSYMTNFLESIHISSLIKQLTSTNIISKDQAHILHNISAINQSLYTISSFQNRINFYKLSSYEYTNSGGVVTGSEMLYSHPNIIPTSFDEIKSTPLDPSHHMLLIEYYTLFYPNRSFTNLFHLTTTNLCNNYGNSLSNNIPSIYVGADARISKQFQSDIMYKSRMARSMKGAYIQTFFKNNHSSESVACFYGEIQYFFQHVIFVNGSVTPHTFAFVRWFIPVSPGNNILENETMEICKGYENTNVHSILPVYRIHNAITVACVSDNSSNPRIQNGCIVIIPQVKIFCLG</sequence>
<protein>
    <submittedName>
        <fullName evidence="1">Uncharacterized protein</fullName>
    </submittedName>
</protein>
<dbReference type="AlphaFoldDB" id="A0A8H7QZK8"/>
<evidence type="ECO:0000313" key="2">
    <source>
        <dbReference type="Proteomes" id="UP000603453"/>
    </source>
</evidence>
<dbReference type="EMBL" id="JAEPRD010000070">
    <property type="protein sequence ID" value="KAG2201543.1"/>
    <property type="molecule type" value="Genomic_DNA"/>
</dbReference>
<accession>A0A8H7QZK8</accession>
<dbReference type="Proteomes" id="UP000603453">
    <property type="component" value="Unassembled WGS sequence"/>
</dbReference>
<dbReference type="OrthoDB" id="2203383at2759"/>
<reference evidence="1" key="1">
    <citation type="submission" date="2020-12" db="EMBL/GenBank/DDBJ databases">
        <title>Metabolic potential, ecology and presence of endohyphal bacteria is reflected in genomic diversity of Mucoromycotina.</title>
        <authorList>
            <person name="Muszewska A."/>
            <person name="Okrasinska A."/>
            <person name="Steczkiewicz K."/>
            <person name="Drgas O."/>
            <person name="Orlowska M."/>
            <person name="Perlinska-Lenart U."/>
            <person name="Aleksandrzak-Piekarczyk T."/>
            <person name="Szatraj K."/>
            <person name="Zielenkiewicz U."/>
            <person name="Pilsyk S."/>
            <person name="Malc E."/>
            <person name="Mieczkowski P."/>
            <person name="Kruszewska J.S."/>
            <person name="Biernat P."/>
            <person name="Pawlowska J."/>
        </authorList>
    </citation>
    <scope>NUCLEOTIDE SEQUENCE</scope>
    <source>
        <strain evidence="1">WA0000017839</strain>
    </source>
</reference>
<organism evidence="1 2">
    <name type="scientific">Mucor saturninus</name>
    <dbReference type="NCBI Taxonomy" id="64648"/>
    <lineage>
        <taxon>Eukaryota</taxon>
        <taxon>Fungi</taxon>
        <taxon>Fungi incertae sedis</taxon>
        <taxon>Mucoromycota</taxon>
        <taxon>Mucoromycotina</taxon>
        <taxon>Mucoromycetes</taxon>
        <taxon>Mucorales</taxon>
        <taxon>Mucorineae</taxon>
        <taxon>Mucoraceae</taxon>
        <taxon>Mucor</taxon>
    </lineage>
</organism>
<name>A0A8H7QZK8_9FUNG</name>